<dbReference type="AlphaFoldDB" id="T1JXI5"/>
<dbReference type="EMBL" id="CAEY01000829">
    <property type="status" value="NOT_ANNOTATED_CDS"/>
    <property type="molecule type" value="Genomic_DNA"/>
</dbReference>
<dbReference type="HOGENOM" id="CLU_3261129_0_0_1"/>
<name>T1JXI5_TETUR</name>
<reference evidence="1" key="2">
    <citation type="submission" date="2015-06" db="UniProtKB">
        <authorList>
            <consortium name="EnsemblMetazoa"/>
        </authorList>
    </citation>
    <scope>IDENTIFICATION</scope>
</reference>
<evidence type="ECO:0000313" key="1">
    <source>
        <dbReference type="EnsemblMetazoa" id="tetur02g12080.1"/>
    </source>
</evidence>
<protein>
    <submittedName>
        <fullName evidence="1">Uncharacterized protein</fullName>
    </submittedName>
</protein>
<reference evidence="2" key="1">
    <citation type="submission" date="2011-08" db="EMBL/GenBank/DDBJ databases">
        <authorList>
            <person name="Rombauts S."/>
        </authorList>
    </citation>
    <scope>NUCLEOTIDE SEQUENCE</scope>
    <source>
        <strain evidence="2">London</strain>
    </source>
</reference>
<evidence type="ECO:0000313" key="2">
    <source>
        <dbReference type="Proteomes" id="UP000015104"/>
    </source>
</evidence>
<organism evidence="1 2">
    <name type="scientific">Tetranychus urticae</name>
    <name type="common">Two-spotted spider mite</name>
    <dbReference type="NCBI Taxonomy" id="32264"/>
    <lineage>
        <taxon>Eukaryota</taxon>
        <taxon>Metazoa</taxon>
        <taxon>Ecdysozoa</taxon>
        <taxon>Arthropoda</taxon>
        <taxon>Chelicerata</taxon>
        <taxon>Arachnida</taxon>
        <taxon>Acari</taxon>
        <taxon>Acariformes</taxon>
        <taxon>Trombidiformes</taxon>
        <taxon>Prostigmata</taxon>
        <taxon>Eleutherengona</taxon>
        <taxon>Raphignathae</taxon>
        <taxon>Tetranychoidea</taxon>
        <taxon>Tetranychidae</taxon>
        <taxon>Tetranychus</taxon>
    </lineage>
</organism>
<proteinExistence type="predicted"/>
<keyword evidence="2" id="KW-1185">Reference proteome</keyword>
<sequence>MLPIRLVLIGMAPFKSCWSFLSFINAFQELLSYCPEIRSLTP</sequence>
<accession>T1JXI5</accession>
<dbReference type="Proteomes" id="UP000015104">
    <property type="component" value="Unassembled WGS sequence"/>
</dbReference>
<dbReference type="EnsemblMetazoa" id="tetur02g12080.1">
    <property type="protein sequence ID" value="tetur02g12080.1"/>
    <property type="gene ID" value="tetur02g12080"/>
</dbReference>